<reference evidence="2 3" key="1">
    <citation type="journal article" date="2015" name="Genome Announc.">
        <title>Complete Genome Sequence of Methylobacterium aquaticum Strain 22A, Isolated from Racomitrium japonicum Moss.</title>
        <authorList>
            <person name="Tani A."/>
            <person name="Ogura Y."/>
            <person name="Hayashi T."/>
            <person name="Kimbara K."/>
        </authorList>
    </citation>
    <scope>NUCLEOTIDE SEQUENCE [LARGE SCALE GENOMIC DNA]</scope>
    <source>
        <strain evidence="2 3">MA-22A</strain>
        <plasmid evidence="3">Plasmid pMaq22A_3p DNA</plasmid>
    </source>
</reference>
<accession>A0A0C6FCB3</accession>
<sequence length="138" mass="14601">MADSHVDRLRAIYDALATAAPGISHDEYRAFLHVADHPGASQREVQDALGIPQSSASRHLANLNGSGFGLVDAEACLGKRTNLRLSPKGRQLLAQLALILGCFVAAHCSLLDDIDCSTPSPPGYDRCADPATFSCDLS</sequence>
<dbReference type="EMBL" id="AP014707">
    <property type="protein sequence ID" value="BAQ50316.1"/>
    <property type="molecule type" value="Genomic_DNA"/>
</dbReference>
<dbReference type="RefSeq" id="WP_060851360.1">
    <property type="nucleotide sequence ID" value="NZ_AP014707.1"/>
</dbReference>
<dbReference type="GO" id="GO:0003700">
    <property type="term" value="F:DNA-binding transcription factor activity"/>
    <property type="evidence" value="ECO:0007669"/>
    <property type="project" value="InterPro"/>
</dbReference>
<dbReference type="OrthoDB" id="9972646at2"/>
<evidence type="ECO:0000313" key="3">
    <source>
        <dbReference type="Proteomes" id="UP000061432"/>
    </source>
</evidence>
<protein>
    <submittedName>
        <fullName evidence="2">Transcriptional regulators</fullName>
    </submittedName>
</protein>
<dbReference type="KEGG" id="maqu:Maq22A_3p50325"/>
<proteinExistence type="predicted"/>
<dbReference type="Pfam" id="PF12802">
    <property type="entry name" value="MarR_2"/>
    <property type="match status" value="1"/>
</dbReference>
<evidence type="ECO:0000313" key="2">
    <source>
        <dbReference type="EMBL" id="BAQ50316.1"/>
    </source>
</evidence>
<dbReference type="Gene3D" id="1.10.10.10">
    <property type="entry name" value="Winged helix-like DNA-binding domain superfamily/Winged helix DNA-binding domain"/>
    <property type="match status" value="1"/>
</dbReference>
<gene>
    <name evidence="2" type="ORF">Maq22A_3p50325</name>
</gene>
<dbReference type="InterPro" id="IPR000835">
    <property type="entry name" value="HTH_MarR-typ"/>
</dbReference>
<reference evidence="3" key="2">
    <citation type="submission" date="2015-01" db="EMBL/GenBank/DDBJ databases">
        <title>Complete genome sequence of Methylobacterium aquaticum strain 22A.</title>
        <authorList>
            <person name="Tani A."/>
            <person name="Ogura Y."/>
            <person name="Hayashi T."/>
        </authorList>
    </citation>
    <scope>NUCLEOTIDE SEQUENCE [LARGE SCALE GENOMIC DNA]</scope>
    <source>
        <strain evidence="3">MA-22A</strain>
        <plasmid evidence="3">Plasmid pMaq22A_3p DNA</plasmid>
    </source>
</reference>
<name>A0A0C6FCB3_9HYPH</name>
<dbReference type="Proteomes" id="UP000061432">
    <property type="component" value="Plasmid pMaq22A_3p"/>
</dbReference>
<feature type="domain" description="HTH marR-type" evidence="1">
    <location>
        <begin position="22"/>
        <end position="65"/>
    </location>
</feature>
<dbReference type="SUPFAM" id="SSF46785">
    <property type="entry name" value="Winged helix' DNA-binding domain"/>
    <property type="match status" value="1"/>
</dbReference>
<dbReference type="PATRIC" id="fig|270351.10.peg.7501"/>
<keyword evidence="2" id="KW-0614">Plasmid</keyword>
<dbReference type="InterPro" id="IPR036390">
    <property type="entry name" value="WH_DNA-bd_sf"/>
</dbReference>
<dbReference type="InterPro" id="IPR036388">
    <property type="entry name" value="WH-like_DNA-bd_sf"/>
</dbReference>
<geneLocation type="plasmid" evidence="3">
    <name>pMaq22A_3p DNA</name>
</geneLocation>
<organism evidence="2 3">
    <name type="scientific">Methylobacterium aquaticum</name>
    <dbReference type="NCBI Taxonomy" id="270351"/>
    <lineage>
        <taxon>Bacteria</taxon>
        <taxon>Pseudomonadati</taxon>
        <taxon>Pseudomonadota</taxon>
        <taxon>Alphaproteobacteria</taxon>
        <taxon>Hyphomicrobiales</taxon>
        <taxon>Methylobacteriaceae</taxon>
        <taxon>Methylobacterium</taxon>
    </lineage>
</organism>
<evidence type="ECO:0000259" key="1">
    <source>
        <dbReference type="Pfam" id="PF12802"/>
    </source>
</evidence>
<dbReference type="AlphaFoldDB" id="A0A0C6FCB3"/>